<protein>
    <submittedName>
        <fullName evidence="2">Uncharacterized protein</fullName>
    </submittedName>
</protein>
<accession>G3AAT4</accession>
<reference evidence="2" key="2">
    <citation type="submission" date="2011-04" db="EMBL/GenBank/DDBJ databases">
        <authorList>
            <person name="Genoscope - CEA"/>
        </authorList>
    </citation>
    <scope>NUCLEOTIDE SEQUENCE</scope>
    <source>
        <strain evidence="2">R24</strain>
    </source>
</reference>
<dbReference type="EMBL" id="FR854092">
    <property type="protein sequence ID" value="CCA87489.1"/>
    <property type="molecule type" value="Genomic_DNA"/>
</dbReference>
<proteinExistence type="predicted"/>
<dbReference type="AlphaFoldDB" id="G3AAT4"/>
<evidence type="ECO:0000256" key="1">
    <source>
        <dbReference type="SAM" id="MobiDB-lite"/>
    </source>
</evidence>
<reference evidence="2" key="1">
    <citation type="journal article" date="2011" name="PLoS ONE">
        <title>Ralstonia syzygii, the Blood Disease Bacterium and some Asian R. solanacearum strains form a single genomic species despite divergent lifestyles.</title>
        <authorList>
            <person name="Remenant B."/>
            <person name="de Cambiaire J.C."/>
            <person name="Cellier G."/>
            <person name="Jacobs J.M."/>
            <person name="Mangenot S."/>
            <person name="Barbe V."/>
            <person name="Lajus A."/>
            <person name="Vallenet D."/>
            <person name="Medigue C."/>
            <person name="Fegan M."/>
            <person name="Allen C."/>
            <person name="Prior P."/>
        </authorList>
    </citation>
    <scope>NUCLEOTIDE SEQUENCE</scope>
    <source>
        <strain evidence="2">R24</strain>
    </source>
</reference>
<sequence length="61" mass="6798">MRWIIMGDLFAPPGRRSIRAPEIHTERQPGGAGAGPLFAPRKPIFKRTPRGDSDTPAFLWV</sequence>
<name>G3AAT4_9RALS</name>
<gene>
    <name evidence="2" type="ORF">RALSY_mp30828</name>
</gene>
<evidence type="ECO:0000313" key="2">
    <source>
        <dbReference type="EMBL" id="CCA87489.1"/>
    </source>
</evidence>
<feature type="region of interest" description="Disordered" evidence="1">
    <location>
        <begin position="24"/>
        <end position="61"/>
    </location>
</feature>
<organism evidence="2">
    <name type="scientific">Ralstonia syzygii R24</name>
    <dbReference type="NCBI Taxonomy" id="907261"/>
    <lineage>
        <taxon>Bacteria</taxon>
        <taxon>Pseudomonadati</taxon>
        <taxon>Pseudomonadota</taxon>
        <taxon>Betaproteobacteria</taxon>
        <taxon>Burkholderiales</taxon>
        <taxon>Burkholderiaceae</taxon>
        <taxon>Ralstonia</taxon>
        <taxon>Ralstonia solanacearum species complex</taxon>
    </lineage>
</organism>